<keyword evidence="4" id="KW-1185">Reference proteome</keyword>
<reference evidence="3" key="4">
    <citation type="submission" date="2014-03" db="EMBL/GenBank/DDBJ databases">
        <title>Genome Sequence of the Tsetse Fly (Glossina morsitans): Vector of African Trypanosomiasis.</title>
        <authorList>
            <person name="Lawson D."/>
        </authorList>
    </citation>
    <scope>NUCLEOTIDE SEQUENCE [LARGE SCALE GENOMIC DNA]</scope>
    <source>
        <strain evidence="3">Yale</strain>
    </source>
</reference>
<keyword evidence="1" id="KW-0812">Transmembrane</keyword>
<dbReference type="EMBL" id="CCAG010013732">
    <property type="status" value="NOT_ANNOTATED_CDS"/>
    <property type="molecule type" value="Genomic_DNA"/>
</dbReference>
<reference evidence="2" key="1">
    <citation type="journal article" date="2010" name="BMC Genomics">
        <title>An insight into the sialome of Glossina morsitans morsitans.</title>
        <authorList>
            <person name="Alves-Silva J."/>
            <person name="Ribeiro J.M."/>
            <person name="Van Den Abbeele J."/>
            <person name="Attardo G."/>
            <person name="Hao Z."/>
            <person name="Haines L.R."/>
            <person name="Soares M.B."/>
            <person name="Berriman M."/>
            <person name="Aksoy S."/>
            <person name="Lehane M.J."/>
        </authorList>
    </citation>
    <scope>NUCLEOTIDE SEQUENCE</scope>
    <source>
        <tissue evidence="2">Salivary gland</tissue>
    </source>
</reference>
<dbReference type="EMBL" id="EZ424452">
    <property type="protein sequence ID" value="ADD20728.1"/>
    <property type="molecule type" value="mRNA"/>
</dbReference>
<protein>
    <submittedName>
        <fullName evidence="2 3">Hypothetical secreted peptide</fullName>
    </submittedName>
</protein>
<accession>D3TSQ0</accession>
<sequence length="67" mass="7660">MIAVTFLLILNNLGLTFSKYINLNFNLKIVNVEIIKNLRNSVFFLILNCIPTSIRWTIIVLLVNGPL</sequence>
<reference evidence="3 4" key="3">
    <citation type="submission" date="2014-03" db="EMBL/GenBank/DDBJ databases">
        <title>Genome Sequence of the Tsetse Fly (Glossina morsitans): Vector of African Trypanosomiasis.</title>
        <authorList>
            <consortium name="International Glossina Genome Initiative W.H.O."/>
            <person name="Lawson D."/>
        </authorList>
    </citation>
    <scope>NUCLEOTIDE SEQUENCE [LARGE SCALE GENOMIC DNA]</scope>
    <source>
        <strain evidence="3 4">Yale</strain>
    </source>
</reference>
<evidence type="ECO:0000256" key="1">
    <source>
        <dbReference type="SAM" id="Phobius"/>
    </source>
</evidence>
<dbReference type="AlphaFoldDB" id="D3TSQ0"/>
<dbReference type="Proteomes" id="UP000092444">
    <property type="component" value="Unassembled WGS sequence"/>
</dbReference>
<keyword evidence="1" id="KW-0472">Membrane</keyword>
<reference evidence="2" key="2">
    <citation type="submission" date="2010-01" db="EMBL/GenBank/DDBJ databases">
        <authorList>
            <consortium name="International Glossina Genome Initiative"/>
            <person name="da Silva J."/>
            <person name="Ribeiro J.M.C."/>
            <person name="Abbeele J.V."/>
            <person name="Attardo G."/>
            <person name="Hao Z."/>
            <person name="Haines L.R."/>
            <person name="Soares M.B."/>
            <person name="Berriman M."/>
            <person name="Aksoy S."/>
            <person name="Lehane M.J."/>
        </authorList>
    </citation>
    <scope>NUCLEOTIDE SEQUENCE</scope>
    <source>
        <tissue evidence="2">Salivary gland</tissue>
    </source>
</reference>
<reference evidence="3" key="6">
    <citation type="submission" date="2021-02" db="UniProtKB">
        <authorList>
            <consortium name="EnsemblMetazoa"/>
        </authorList>
    </citation>
    <scope>IDENTIFICATION</scope>
    <source>
        <strain evidence="3">Yale</strain>
    </source>
</reference>
<proteinExistence type="evidence at transcript level"/>
<evidence type="ECO:0000313" key="2">
    <source>
        <dbReference type="EMBL" id="ADD20728.1"/>
    </source>
</evidence>
<evidence type="ECO:0000313" key="4">
    <source>
        <dbReference type="Proteomes" id="UP000092444"/>
    </source>
</evidence>
<keyword evidence="1" id="KW-1133">Transmembrane helix</keyword>
<dbReference type="VEuPathDB" id="VectorBase:GMOY012259"/>
<dbReference type="EnsemblMetazoa" id="GMOY012259-RA">
    <property type="protein sequence ID" value="GMOY012259-PA"/>
    <property type="gene ID" value="GMOY012259"/>
</dbReference>
<name>D3TSQ0_GLOMM</name>
<organism evidence="2">
    <name type="scientific">Glossina morsitans morsitans</name>
    <name type="common">Savannah tsetse fly</name>
    <dbReference type="NCBI Taxonomy" id="37546"/>
    <lineage>
        <taxon>Eukaryota</taxon>
        <taxon>Metazoa</taxon>
        <taxon>Ecdysozoa</taxon>
        <taxon>Arthropoda</taxon>
        <taxon>Hexapoda</taxon>
        <taxon>Insecta</taxon>
        <taxon>Pterygota</taxon>
        <taxon>Neoptera</taxon>
        <taxon>Endopterygota</taxon>
        <taxon>Diptera</taxon>
        <taxon>Brachycera</taxon>
        <taxon>Muscomorpha</taxon>
        <taxon>Hippoboscoidea</taxon>
        <taxon>Glossinidae</taxon>
        <taxon>Glossina</taxon>
    </lineage>
</organism>
<feature type="transmembrane region" description="Helical" evidence="1">
    <location>
        <begin position="42"/>
        <end position="63"/>
    </location>
</feature>
<evidence type="ECO:0000313" key="3">
    <source>
        <dbReference type="EnsemblMetazoa" id="GMOY012259-PA"/>
    </source>
</evidence>
<reference evidence="3" key="5">
    <citation type="submission" date="2016-10" db="UniProtKB">
        <authorList>
            <consortium name="VectorBase"/>
        </authorList>
    </citation>
    <scope>IDENTIFICATION</scope>
    <source>
        <strain evidence="3">Yale</strain>
    </source>
</reference>